<dbReference type="Pfam" id="PF07596">
    <property type="entry name" value="SBP_bac_10"/>
    <property type="match status" value="1"/>
</dbReference>
<reference evidence="3 4" key="1">
    <citation type="submission" date="2019-02" db="EMBL/GenBank/DDBJ databases">
        <title>Deep-cultivation of Planctomycetes and their phenomic and genomic characterization uncovers novel biology.</title>
        <authorList>
            <person name="Wiegand S."/>
            <person name="Jogler M."/>
            <person name="Boedeker C."/>
            <person name="Pinto D."/>
            <person name="Vollmers J."/>
            <person name="Rivas-Marin E."/>
            <person name="Kohn T."/>
            <person name="Peeters S.H."/>
            <person name="Heuer A."/>
            <person name="Rast P."/>
            <person name="Oberbeckmann S."/>
            <person name="Bunk B."/>
            <person name="Jeske O."/>
            <person name="Meyerdierks A."/>
            <person name="Storesund J.E."/>
            <person name="Kallscheuer N."/>
            <person name="Luecker S."/>
            <person name="Lage O.M."/>
            <person name="Pohl T."/>
            <person name="Merkel B.J."/>
            <person name="Hornburger P."/>
            <person name="Mueller R.-W."/>
            <person name="Bruemmer F."/>
            <person name="Labrenz M."/>
            <person name="Spormann A.M."/>
            <person name="Op den Camp H."/>
            <person name="Overmann J."/>
            <person name="Amann R."/>
            <person name="Jetten M.S.M."/>
            <person name="Mascher T."/>
            <person name="Medema M.H."/>
            <person name="Devos D.P."/>
            <person name="Kaster A.-K."/>
            <person name="Ovreas L."/>
            <person name="Rohde M."/>
            <person name="Galperin M.Y."/>
            <person name="Jogler C."/>
        </authorList>
    </citation>
    <scope>NUCLEOTIDE SEQUENCE [LARGE SCALE GENOMIC DNA]</scope>
    <source>
        <strain evidence="3 4">Pan241w</strain>
    </source>
</reference>
<feature type="transmembrane region" description="Helical" evidence="1">
    <location>
        <begin position="6"/>
        <end position="27"/>
    </location>
</feature>
<name>A0A517RA72_9PLAN</name>
<evidence type="ECO:0000313" key="3">
    <source>
        <dbReference type="EMBL" id="QDT40780.1"/>
    </source>
</evidence>
<dbReference type="InterPro" id="IPR011453">
    <property type="entry name" value="DUF1559"/>
</dbReference>
<dbReference type="SUPFAM" id="SSF54523">
    <property type="entry name" value="Pili subunits"/>
    <property type="match status" value="1"/>
</dbReference>
<dbReference type="PANTHER" id="PTHR30093">
    <property type="entry name" value="GENERAL SECRETION PATHWAY PROTEIN G"/>
    <property type="match status" value="1"/>
</dbReference>
<dbReference type="KEGG" id="gaz:Pan241w_08390"/>
<sequence length="353" mass="40035">MNGQRWITVGVVLGLLLLVFGLLLPAIQDARETARKSTSKNNLKQLGLAFHNYHDTHRCFPPGGIVREDGAPMNGWITQLIPFCEASPFYSMINFQVSWNHSENREIFEETRPFLMIPGVEANYTSTGYGLTHYLGNPHLLYRNSSVTLDQIGNGIAHTWMVGEVAGNYQPWGYPFNWRPLGTKLCDGPESFGHPPWDGGHFLFADGHVAFFSDDITPEILSLLAAAPPIPSAEQMTVPEKRFKTDGFQWAEVSLQSDQEAKNIYYARVLQNSERIPLRMEVFSLVNFEKIEAEADEAMVKRYPLPQLLFRVEVNTDINARMKETSMSQETTPEQFQSNLKTLESLQKQLIHK</sequence>
<feature type="domain" description="DUF1559" evidence="2">
    <location>
        <begin position="28"/>
        <end position="111"/>
    </location>
</feature>
<dbReference type="EMBL" id="CP036269">
    <property type="protein sequence ID" value="QDT40780.1"/>
    <property type="molecule type" value="Genomic_DNA"/>
</dbReference>
<dbReference type="PANTHER" id="PTHR30093:SF2">
    <property type="entry name" value="TYPE II SECRETION SYSTEM PROTEIN H"/>
    <property type="match status" value="1"/>
</dbReference>
<evidence type="ECO:0000313" key="4">
    <source>
        <dbReference type="Proteomes" id="UP000317171"/>
    </source>
</evidence>
<accession>A0A517RA72</accession>
<gene>
    <name evidence="3" type="ORF">Pan241w_08390</name>
</gene>
<evidence type="ECO:0000256" key="1">
    <source>
        <dbReference type="SAM" id="Phobius"/>
    </source>
</evidence>
<organism evidence="3 4">
    <name type="scientific">Gimesia alba</name>
    <dbReference type="NCBI Taxonomy" id="2527973"/>
    <lineage>
        <taxon>Bacteria</taxon>
        <taxon>Pseudomonadati</taxon>
        <taxon>Planctomycetota</taxon>
        <taxon>Planctomycetia</taxon>
        <taxon>Planctomycetales</taxon>
        <taxon>Planctomycetaceae</taxon>
        <taxon>Gimesia</taxon>
    </lineage>
</organism>
<dbReference type="RefSeq" id="WP_198000314.1">
    <property type="nucleotide sequence ID" value="NZ_CP036269.1"/>
</dbReference>
<keyword evidence="4" id="KW-1185">Reference proteome</keyword>
<dbReference type="InterPro" id="IPR045584">
    <property type="entry name" value="Pilin-like"/>
</dbReference>
<dbReference type="AlphaFoldDB" id="A0A517RA72"/>
<keyword evidence="1" id="KW-0472">Membrane</keyword>
<keyword evidence="1" id="KW-1133">Transmembrane helix</keyword>
<dbReference type="Proteomes" id="UP000317171">
    <property type="component" value="Chromosome"/>
</dbReference>
<proteinExistence type="predicted"/>
<keyword evidence="1" id="KW-0812">Transmembrane</keyword>
<protein>
    <recommendedName>
        <fullName evidence="2">DUF1559 domain-containing protein</fullName>
    </recommendedName>
</protein>
<evidence type="ECO:0000259" key="2">
    <source>
        <dbReference type="Pfam" id="PF07596"/>
    </source>
</evidence>